<proteinExistence type="predicted"/>
<dbReference type="RefSeq" id="XP_012197276.1">
    <property type="nucleotide sequence ID" value="XM_012341886.1"/>
</dbReference>
<feature type="region of interest" description="Disordered" evidence="1">
    <location>
        <begin position="223"/>
        <end position="249"/>
    </location>
</feature>
<dbReference type="KEGG" id="spar:SPRG_03309"/>
<dbReference type="AlphaFoldDB" id="A0A067CN14"/>
<organism evidence="2 3">
    <name type="scientific">Saprolegnia parasitica (strain CBS 223.65)</name>
    <dbReference type="NCBI Taxonomy" id="695850"/>
    <lineage>
        <taxon>Eukaryota</taxon>
        <taxon>Sar</taxon>
        <taxon>Stramenopiles</taxon>
        <taxon>Oomycota</taxon>
        <taxon>Saprolegniomycetes</taxon>
        <taxon>Saprolegniales</taxon>
        <taxon>Saprolegniaceae</taxon>
        <taxon>Saprolegnia</taxon>
    </lineage>
</organism>
<keyword evidence="3" id="KW-1185">Reference proteome</keyword>
<evidence type="ECO:0000313" key="2">
    <source>
        <dbReference type="EMBL" id="KDO32089.1"/>
    </source>
</evidence>
<evidence type="ECO:0000256" key="1">
    <source>
        <dbReference type="SAM" id="MobiDB-lite"/>
    </source>
</evidence>
<sequence length="249" mass="27671">MDRDSSTAREPYERVTVENLRKEVARRKLKLIKRGPDSNNTKECLVQLLRDNDRGIDQQVVGWRQRPNDEVGRSPVPRIAAAVSVSTDQFRPVPPAPILLPIPVFSNAPSPMIRPRTHGGGSPGAATSDDLRTAPDGGQSHTALEHESDEEQLDHAIKSLDMISRALVSVNSVIANLRDELVHTTERSDEHECMVATLGHFKRVRMEFLKETQHFTWVSTHAMTSPQAQSRPPINNAQPPTSMPRTSSS</sequence>
<dbReference type="GeneID" id="24125822"/>
<protein>
    <submittedName>
        <fullName evidence="2">Uncharacterized protein</fullName>
    </submittedName>
</protein>
<accession>A0A067CN14</accession>
<dbReference type="OMA" id="WVSTHAM"/>
<dbReference type="OrthoDB" id="77315at2759"/>
<dbReference type="Proteomes" id="UP000030745">
    <property type="component" value="Unassembled WGS sequence"/>
</dbReference>
<name>A0A067CN14_SAPPC</name>
<dbReference type="EMBL" id="KK583196">
    <property type="protein sequence ID" value="KDO32089.1"/>
    <property type="molecule type" value="Genomic_DNA"/>
</dbReference>
<reference evidence="2 3" key="1">
    <citation type="journal article" date="2013" name="PLoS Genet.">
        <title>Distinctive expansion of potential virulence genes in the genome of the oomycete fish pathogen Saprolegnia parasitica.</title>
        <authorList>
            <person name="Jiang R.H."/>
            <person name="de Bruijn I."/>
            <person name="Haas B.J."/>
            <person name="Belmonte R."/>
            <person name="Lobach L."/>
            <person name="Christie J."/>
            <person name="van den Ackerveken G."/>
            <person name="Bottin A."/>
            <person name="Bulone V."/>
            <person name="Diaz-Moreno S.M."/>
            <person name="Dumas B."/>
            <person name="Fan L."/>
            <person name="Gaulin E."/>
            <person name="Govers F."/>
            <person name="Grenville-Briggs L.J."/>
            <person name="Horner N.R."/>
            <person name="Levin J.Z."/>
            <person name="Mammella M."/>
            <person name="Meijer H.J."/>
            <person name="Morris P."/>
            <person name="Nusbaum C."/>
            <person name="Oome S."/>
            <person name="Phillips A.J."/>
            <person name="van Rooyen D."/>
            <person name="Rzeszutek E."/>
            <person name="Saraiva M."/>
            <person name="Secombes C.J."/>
            <person name="Seidl M.F."/>
            <person name="Snel B."/>
            <person name="Stassen J.H."/>
            <person name="Sykes S."/>
            <person name="Tripathy S."/>
            <person name="van den Berg H."/>
            <person name="Vega-Arreguin J.C."/>
            <person name="Wawra S."/>
            <person name="Young S.K."/>
            <person name="Zeng Q."/>
            <person name="Dieguez-Uribeondo J."/>
            <person name="Russ C."/>
            <person name="Tyler B.M."/>
            <person name="van West P."/>
        </authorList>
    </citation>
    <scope>NUCLEOTIDE SEQUENCE [LARGE SCALE GENOMIC DNA]</scope>
    <source>
        <strain evidence="2 3">CBS 223.65</strain>
    </source>
</reference>
<gene>
    <name evidence="2" type="ORF">SPRG_03309</name>
</gene>
<feature type="region of interest" description="Disordered" evidence="1">
    <location>
        <begin position="110"/>
        <end position="150"/>
    </location>
</feature>
<evidence type="ECO:0000313" key="3">
    <source>
        <dbReference type="Proteomes" id="UP000030745"/>
    </source>
</evidence>
<dbReference type="VEuPathDB" id="FungiDB:SPRG_03309"/>